<reference evidence="6 7" key="1">
    <citation type="submission" date="2019-08" db="EMBL/GenBank/DDBJ databases">
        <title>Complete genome sequence of Candidatus Uab amorphum.</title>
        <authorList>
            <person name="Shiratori T."/>
            <person name="Suzuki S."/>
            <person name="Kakizawa Y."/>
            <person name="Ishida K."/>
        </authorList>
    </citation>
    <scope>NUCLEOTIDE SEQUENCE [LARGE SCALE GENOMIC DNA]</scope>
    <source>
        <strain evidence="6 7">SRT547</strain>
    </source>
</reference>
<accession>A0A5S9IP88</accession>
<dbReference type="InterPro" id="IPR011703">
    <property type="entry name" value="ATPase_AAA-3"/>
</dbReference>
<feature type="domain" description="ChlI/MoxR AAA lid" evidence="5">
    <location>
        <begin position="276"/>
        <end position="339"/>
    </location>
</feature>
<comment type="similarity">
    <text evidence="3">Belongs to the MoxR family.</text>
</comment>
<dbReference type="Proteomes" id="UP000326354">
    <property type="component" value="Chromosome"/>
</dbReference>
<dbReference type="CDD" id="cd00009">
    <property type="entry name" value="AAA"/>
    <property type="match status" value="1"/>
</dbReference>
<dbReference type="Gene3D" id="1.10.8.80">
    <property type="entry name" value="Magnesium chelatase subunit I, C-Terminal domain"/>
    <property type="match status" value="1"/>
</dbReference>
<dbReference type="PANTHER" id="PTHR42759">
    <property type="entry name" value="MOXR FAMILY PROTEIN"/>
    <property type="match status" value="1"/>
</dbReference>
<evidence type="ECO:0000313" key="6">
    <source>
        <dbReference type="EMBL" id="BBM85558.1"/>
    </source>
</evidence>
<dbReference type="SUPFAM" id="SSF52540">
    <property type="entry name" value="P-loop containing nucleoside triphosphate hydrolases"/>
    <property type="match status" value="1"/>
</dbReference>
<protein>
    <submittedName>
        <fullName evidence="6">Magnesium chelatase subunit I</fullName>
    </submittedName>
</protein>
<dbReference type="KEGG" id="uam:UABAM_03928"/>
<name>A0A5S9IP88_UABAM</name>
<evidence type="ECO:0000256" key="1">
    <source>
        <dbReference type="ARBA" id="ARBA00022741"/>
    </source>
</evidence>
<evidence type="ECO:0000259" key="5">
    <source>
        <dbReference type="Pfam" id="PF17863"/>
    </source>
</evidence>
<dbReference type="Gene3D" id="3.40.50.300">
    <property type="entry name" value="P-loop containing nucleotide triphosphate hydrolases"/>
    <property type="match status" value="1"/>
</dbReference>
<dbReference type="PANTHER" id="PTHR42759:SF1">
    <property type="entry name" value="MAGNESIUM-CHELATASE SUBUNIT CHLD"/>
    <property type="match status" value="1"/>
</dbReference>
<dbReference type="GO" id="GO:0016887">
    <property type="term" value="F:ATP hydrolysis activity"/>
    <property type="evidence" value="ECO:0007669"/>
    <property type="project" value="InterPro"/>
</dbReference>
<dbReference type="EMBL" id="AP019860">
    <property type="protein sequence ID" value="BBM85558.1"/>
    <property type="molecule type" value="Genomic_DNA"/>
</dbReference>
<dbReference type="Pfam" id="PF07726">
    <property type="entry name" value="AAA_3"/>
    <property type="match status" value="1"/>
</dbReference>
<keyword evidence="2" id="KW-0067">ATP-binding</keyword>
<keyword evidence="1" id="KW-0547">Nucleotide-binding</keyword>
<dbReference type="InterPro" id="IPR050764">
    <property type="entry name" value="CbbQ/NirQ/NorQ/GpvN"/>
</dbReference>
<dbReference type="FunFam" id="3.40.50.300:FF:000640">
    <property type="entry name" value="MoxR family ATPase"/>
    <property type="match status" value="1"/>
</dbReference>
<dbReference type="Pfam" id="PF17863">
    <property type="entry name" value="AAA_lid_2"/>
    <property type="match status" value="1"/>
</dbReference>
<evidence type="ECO:0000256" key="2">
    <source>
        <dbReference type="ARBA" id="ARBA00022840"/>
    </source>
</evidence>
<dbReference type="OrthoDB" id="9773454at2"/>
<keyword evidence="7" id="KW-1185">Reference proteome</keyword>
<dbReference type="AlphaFoldDB" id="A0A5S9IP88"/>
<sequence length="348" mass="39283">MRPDVNQIKEEIRQYSDLLQQLENEVYKVLIGQKHLYSRILIALLTNGHILLEGLPGLAKTTAIKTLSDCTNTKFQRIQFTPDLLPADLIGTQIYNPKDGDFSVKQGPIFANIVLADEINRAPAKVQSALLEAMQEHQVSIGEETFHLDQPFLVMATQNPIEQEGTYPLPEAQVDRFMLKVQVGYPNREEERKIMDRFTEEDDFSLKPILSKEDIFAMRNTIKKIYIDDKVKDYIVDLVFATREPEKFSSKGLLYPASELKVADHNAVDIPFGDLIENGASPRATIYLTLASKAVAFLEGRGYVTPQDVKNVAQNILGHRILITYEAEANEITSTDIVNILLREVPVP</sequence>
<proteinExistence type="inferred from homology"/>
<organism evidence="6 7">
    <name type="scientific">Uabimicrobium amorphum</name>
    <dbReference type="NCBI Taxonomy" id="2596890"/>
    <lineage>
        <taxon>Bacteria</taxon>
        <taxon>Pseudomonadati</taxon>
        <taxon>Planctomycetota</taxon>
        <taxon>Candidatus Uabimicrobiia</taxon>
        <taxon>Candidatus Uabimicrobiales</taxon>
        <taxon>Candidatus Uabimicrobiaceae</taxon>
        <taxon>Candidatus Uabimicrobium</taxon>
    </lineage>
</organism>
<dbReference type="GO" id="GO:0005524">
    <property type="term" value="F:ATP binding"/>
    <property type="evidence" value="ECO:0007669"/>
    <property type="project" value="UniProtKB-KW"/>
</dbReference>
<dbReference type="InterPro" id="IPR027417">
    <property type="entry name" value="P-loop_NTPase"/>
</dbReference>
<dbReference type="RefSeq" id="WP_151969654.1">
    <property type="nucleotide sequence ID" value="NZ_AP019860.1"/>
</dbReference>
<evidence type="ECO:0000313" key="7">
    <source>
        <dbReference type="Proteomes" id="UP000326354"/>
    </source>
</evidence>
<dbReference type="InterPro" id="IPR041628">
    <property type="entry name" value="ChlI/MoxR_AAA_lid"/>
</dbReference>
<feature type="domain" description="ATPase AAA-3" evidence="4">
    <location>
        <begin position="49"/>
        <end position="179"/>
    </location>
</feature>
<gene>
    <name evidence="6" type="ORF">UABAM_03928</name>
</gene>
<dbReference type="PIRSF" id="PIRSF002849">
    <property type="entry name" value="AAA_ATPase_chaperone_MoxR_prd"/>
    <property type="match status" value="1"/>
</dbReference>
<evidence type="ECO:0000259" key="4">
    <source>
        <dbReference type="Pfam" id="PF07726"/>
    </source>
</evidence>
<evidence type="ECO:0000256" key="3">
    <source>
        <dbReference type="ARBA" id="ARBA00061607"/>
    </source>
</evidence>